<dbReference type="EMBL" id="KB310317">
    <property type="protein sequence ID" value="ELT91890.1"/>
    <property type="molecule type" value="Genomic_DNA"/>
</dbReference>
<evidence type="ECO:0000259" key="10">
    <source>
        <dbReference type="PROSITE" id="PS50106"/>
    </source>
</evidence>
<organism evidence="11">
    <name type="scientific">Capitella teleta</name>
    <name type="common">Polychaete worm</name>
    <dbReference type="NCBI Taxonomy" id="283909"/>
    <lineage>
        <taxon>Eukaryota</taxon>
        <taxon>Metazoa</taxon>
        <taxon>Spiralia</taxon>
        <taxon>Lophotrochozoa</taxon>
        <taxon>Annelida</taxon>
        <taxon>Polychaeta</taxon>
        <taxon>Sedentaria</taxon>
        <taxon>Scolecida</taxon>
        <taxon>Capitellidae</taxon>
        <taxon>Capitella</taxon>
    </lineage>
</organism>
<dbReference type="SMART" id="SM00228">
    <property type="entry name" value="PDZ"/>
    <property type="match status" value="1"/>
</dbReference>
<evidence type="ECO:0000313" key="12">
    <source>
        <dbReference type="EnsemblMetazoa" id="CapteP216413"/>
    </source>
</evidence>
<evidence type="ECO:0000256" key="1">
    <source>
        <dbReference type="ARBA" id="ARBA00004236"/>
    </source>
</evidence>
<evidence type="ECO:0000313" key="11">
    <source>
        <dbReference type="EMBL" id="ELT91890.1"/>
    </source>
</evidence>
<dbReference type="STRING" id="283909.R7TLB2"/>
<dbReference type="EMBL" id="AMQN01000337">
    <property type="status" value="NOT_ANNOTATED_CDS"/>
    <property type="molecule type" value="Genomic_DNA"/>
</dbReference>
<feature type="region of interest" description="Disordered" evidence="8">
    <location>
        <begin position="96"/>
        <end position="139"/>
    </location>
</feature>
<dbReference type="Pfam" id="PF17820">
    <property type="entry name" value="PDZ_6"/>
    <property type="match status" value="1"/>
</dbReference>
<comment type="similarity">
    <text evidence="2">Belongs to the CD225/Dispanin family.</text>
</comment>
<comment type="subcellular location">
    <subcellularLocation>
        <location evidence="1">Cell membrane</location>
    </subcellularLocation>
</comment>
<evidence type="ECO:0000313" key="13">
    <source>
        <dbReference type="Proteomes" id="UP000014760"/>
    </source>
</evidence>
<proteinExistence type="inferred from homology"/>
<reference evidence="13" key="1">
    <citation type="submission" date="2012-12" db="EMBL/GenBank/DDBJ databases">
        <authorList>
            <person name="Hellsten U."/>
            <person name="Grimwood J."/>
            <person name="Chapman J.A."/>
            <person name="Shapiro H."/>
            <person name="Aerts A."/>
            <person name="Otillar R.P."/>
            <person name="Terry A.Y."/>
            <person name="Boore J.L."/>
            <person name="Simakov O."/>
            <person name="Marletaz F."/>
            <person name="Cho S.-J."/>
            <person name="Edsinger-Gonzales E."/>
            <person name="Havlak P."/>
            <person name="Kuo D.-H."/>
            <person name="Larsson T."/>
            <person name="Lv J."/>
            <person name="Arendt D."/>
            <person name="Savage R."/>
            <person name="Osoegawa K."/>
            <person name="de Jong P."/>
            <person name="Lindberg D.R."/>
            <person name="Seaver E.C."/>
            <person name="Weisblat D.A."/>
            <person name="Putnam N.H."/>
            <person name="Grigoriev I.V."/>
            <person name="Rokhsar D.S."/>
        </authorList>
    </citation>
    <scope>NUCLEOTIDE SEQUENCE</scope>
    <source>
        <strain evidence="13">I ESC-2004</strain>
    </source>
</reference>
<feature type="compositionally biased region" description="Low complexity" evidence="8">
    <location>
        <begin position="269"/>
        <end position="287"/>
    </location>
</feature>
<keyword evidence="13" id="KW-1185">Reference proteome</keyword>
<evidence type="ECO:0000256" key="6">
    <source>
        <dbReference type="ARBA" id="ARBA00022989"/>
    </source>
</evidence>
<dbReference type="PROSITE" id="PS50106">
    <property type="entry name" value="PDZ"/>
    <property type="match status" value="1"/>
</dbReference>
<accession>R7TLB2</accession>
<dbReference type="InterPro" id="IPR001478">
    <property type="entry name" value="PDZ"/>
</dbReference>
<feature type="transmembrane region" description="Helical" evidence="9">
    <location>
        <begin position="468"/>
        <end position="493"/>
    </location>
</feature>
<dbReference type="InterPro" id="IPR051067">
    <property type="entry name" value="NHER"/>
</dbReference>
<dbReference type="GO" id="GO:0072659">
    <property type="term" value="P:protein localization to plasma membrane"/>
    <property type="evidence" value="ECO:0007669"/>
    <property type="project" value="TreeGrafter"/>
</dbReference>
<sequence length="542" mass="59743">MLIECSMRKLLSFENNNHNEKCMMSQNYPPQQHSISTINEEYESGSDYSGAGHPRGGSSIRYIVTDPNDVQFIEQSKAYPTVNAAQGNSGFVNNAYEPDDGGQLSSAAAARAARRSRRRMRRQQELEATVSPDTSSDDVAPYLTPAGMDQQTEQQKKGIIKEKIKQHKLVQNGDLLEDGHKVFHLKKRGDGGYGFAYRNGKVSVVVPDSEADKVGLRVGDKIMEVNGVNIQGQDKDAILEKISRNRKNLILVVHDGNFTPSESSDLNESGSEFSDSVDRSSGSSVRFQIDGRMNPLKPGESVASLDTVPMRNVVNFDPNPKPKRSKRHHSNQRGVYPPPNNQSSRSGSLNRQQSPHRNSGRGSQRSRSRSPAHQNSRSRSPAHQSSRSRSPAHQSRHNGSLGRSSAPPSEMPVINSAPQHHSLYNNNKPAQMDVSAITVQPEKSRPLDTMDSHNPTPEQKTGICCGTYTMWAAFAMIFCLPCIPLGAMAYVYARKSTKAYHLQDSTLAEKFATTSGYFIIASIIFGLMAWLGLLVVVIFTTI</sequence>
<feature type="compositionally biased region" description="Polar residues" evidence="8">
    <location>
        <begin position="341"/>
        <end position="356"/>
    </location>
</feature>
<feature type="region of interest" description="Disordered" evidence="8">
    <location>
        <begin position="257"/>
        <end position="427"/>
    </location>
</feature>
<reference evidence="11 13" key="2">
    <citation type="journal article" date="2013" name="Nature">
        <title>Insights into bilaterian evolution from three spiralian genomes.</title>
        <authorList>
            <person name="Simakov O."/>
            <person name="Marletaz F."/>
            <person name="Cho S.J."/>
            <person name="Edsinger-Gonzales E."/>
            <person name="Havlak P."/>
            <person name="Hellsten U."/>
            <person name="Kuo D.H."/>
            <person name="Larsson T."/>
            <person name="Lv J."/>
            <person name="Arendt D."/>
            <person name="Savage R."/>
            <person name="Osoegawa K."/>
            <person name="de Jong P."/>
            <person name="Grimwood J."/>
            <person name="Chapman J.A."/>
            <person name="Shapiro H."/>
            <person name="Aerts A."/>
            <person name="Otillar R.P."/>
            <person name="Terry A.Y."/>
            <person name="Boore J.L."/>
            <person name="Grigoriev I.V."/>
            <person name="Lindberg D.R."/>
            <person name="Seaver E.C."/>
            <person name="Weisblat D.A."/>
            <person name="Putnam N.H."/>
            <person name="Rokhsar D.S."/>
        </authorList>
    </citation>
    <scope>NUCLEOTIDE SEQUENCE</scope>
    <source>
        <strain evidence="11 13">I ESC-2004</strain>
    </source>
</reference>
<dbReference type="PANTHER" id="PTHR14191:SF3">
    <property type="entry name" value="NA(+)_H(+) EXCHANGE REGULATORY COFACTOR-LIKE PROTEIN NRFL-1"/>
    <property type="match status" value="1"/>
</dbReference>
<feature type="compositionally biased region" description="Polar residues" evidence="8">
    <location>
        <begin position="258"/>
        <end position="268"/>
    </location>
</feature>
<feature type="compositionally biased region" description="Polar residues" evidence="8">
    <location>
        <begin position="371"/>
        <end position="407"/>
    </location>
</feature>
<feature type="compositionally biased region" description="Polar residues" evidence="8">
    <location>
        <begin position="416"/>
        <end position="427"/>
    </location>
</feature>
<dbReference type="AlphaFoldDB" id="R7TLB2"/>
<name>R7TLB2_CAPTE</name>
<evidence type="ECO:0000256" key="5">
    <source>
        <dbReference type="ARBA" id="ARBA00022737"/>
    </source>
</evidence>
<keyword evidence="7 9" id="KW-0472">Membrane</keyword>
<dbReference type="HOGENOM" id="CLU_502734_0_0_1"/>
<dbReference type="GO" id="GO:0043495">
    <property type="term" value="F:protein-membrane adaptor activity"/>
    <property type="evidence" value="ECO:0007669"/>
    <property type="project" value="TreeGrafter"/>
</dbReference>
<dbReference type="GO" id="GO:0016324">
    <property type="term" value="C:apical plasma membrane"/>
    <property type="evidence" value="ECO:0007669"/>
    <property type="project" value="TreeGrafter"/>
</dbReference>
<feature type="compositionally biased region" description="Basic residues" evidence="8">
    <location>
        <begin position="112"/>
        <end position="121"/>
    </location>
</feature>
<feature type="transmembrane region" description="Helical" evidence="9">
    <location>
        <begin position="514"/>
        <end position="539"/>
    </location>
</feature>
<evidence type="ECO:0000256" key="2">
    <source>
        <dbReference type="ARBA" id="ARBA00006843"/>
    </source>
</evidence>
<reference evidence="12" key="3">
    <citation type="submission" date="2015-06" db="UniProtKB">
        <authorList>
            <consortium name="EnsemblMetazoa"/>
        </authorList>
    </citation>
    <scope>IDENTIFICATION</scope>
</reference>
<dbReference type="EnsemblMetazoa" id="CapteT216413">
    <property type="protein sequence ID" value="CapteP216413"/>
    <property type="gene ID" value="CapteG216413"/>
</dbReference>
<evidence type="ECO:0000256" key="9">
    <source>
        <dbReference type="SAM" id="Phobius"/>
    </source>
</evidence>
<dbReference type="Pfam" id="PF04505">
    <property type="entry name" value="CD225"/>
    <property type="match status" value="1"/>
</dbReference>
<evidence type="ECO:0000256" key="7">
    <source>
        <dbReference type="ARBA" id="ARBA00023136"/>
    </source>
</evidence>
<feature type="compositionally biased region" description="Basic residues" evidence="8">
    <location>
        <begin position="321"/>
        <end position="331"/>
    </location>
</feature>
<dbReference type="PANTHER" id="PTHR14191">
    <property type="entry name" value="PDZ DOMAIN CONTAINING PROTEIN"/>
    <property type="match status" value="1"/>
</dbReference>
<protein>
    <recommendedName>
        <fullName evidence="10">PDZ domain-containing protein</fullName>
    </recommendedName>
</protein>
<keyword evidence="4 9" id="KW-0812">Transmembrane</keyword>
<evidence type="ECO:0000256" key="3">
    <source>
        <dbReference type="ARBA" id="ARBA00022475"/>
    </source>
</evidence>
<evidence type="ECO:0000256" key="4">
    <source>
        <dbReference type="ARBA" id="ARBA00022692"/>
    </source>
</evidence>
<evidence type="ECO:0000256" key="8">
    <source>
        <dbReference type="SAM" id="MobiDB-lite"/>
    </source>
</evidence>
<dbReference type="Proteomes" id="UP000014760">
    <property type="component" value="Unassembled WGS sequence"/>
</dbReference>
<dbReference type="InterPro" id="IPR036034">
    <property type="entry name" value="PDZ_sf"/>
</dbReference>
<dbReference type="InterPro" id="IPR041489">
    <property type="entry name" value="PDZ_6"/>
</dbReference>
<dbReference type="SUPFAM" id="SSF50156">
    <property type="entry name" value="PDZ domain-like"/>
    <property type="match status" value="1"/>
</dbReference>
<dbReference type="InterPro" id="IPR007593">
    <property type="entry name" value="CD225/Dispanin_fam"/>
</dbReference>
<keyword evidence="5" id="KW-0677">Repeat</keyword>
<keyword evidence="6 9" id="KW-1133">Transmembrane helix</keyword>
<dbReference type="OrthoDB" id="6257190at2759"/>
<gene>
    <name evidence="11" type="ORF">CAPTEDRAFT_216413</name>
</gene>
<keyword evidence="3" id="KW-1003">Cell membrane</keyword>
<feature type="domain" description="PDZ" evidence="10">
    <location>
        <begin position="182"/>
        <end position="257"/>
    </location>
</feature>
<dbReference type="Gene3D" id="2.30.42.10">
    <property type="match status" value="1"/>
</dbReference>